<dbReference type="PANTHER" id="PTHR30185">
    <property type="entry name" value="CRYPTIC BETA-GLUCOSIDE BGL OPERON ANTITERMINATOR"/>
    <property type="match status" value="1"/>
</dbReference>
<name>A0A415EW52_ENTCA</name>
<dbReference type="Gene3D" id="3.40.50.2300">
    <property type="match status" value="1"/>
</dbReference>
<dbReference type="Gene3D" id="1.10.10.10">
    <property type="entry name" value="Winged helix-like DNA-binding domain superfamily/Winged helix DNA-binding domain"/>
    <property type="match status" value="2"/>
</dbReference>
<dbReference type="EMBL" id="QRMZ01000004">
    <property type="protein sequence ID" value="RHK07483.1"/>
    <property type="molecule type" value="Genomic_DNA"/>
</dbReference>
<evidence type="ECO:0000313" key="4">
    <source>
        <dbReference type="EMBL" id="RHK07483.1"/>
    </source>
</evidence>
<feature type="domain" description="Mga helix-turn-helix" evidence="3">
    <location>
        <begin position="80"/>
        <end position="163"/>
    </location>
</feature>
<dbReference type="PANTHER" id="PTHR30185:SF18">
    <property type="entry name" value="TRANSCRIPTIONAL REGULATOR MTLR"/>
    <property type="match status" value="1"/>
</dbReference>
<dbReference type="Proteomes" id="UP000286288">
    <property type="component" value="Unassembled WGS sequence"/>
</dbReference>
<comment type="caution">
    <text evidence="4">The sequence shown here is derived from an EMBL/GenBank/DDBJ whole genome shotgun (WGS) entry which is preliminary data.</text>
</comment>
<reference evidence="4 5" key="1">
    <citation type="submission" date="2018-08" db="EMBL/GenBank/DDBJ databases">
        <title>A genome reference for cultivated species of the human gut microbiota.</title>
        <authorList>
            <person name="Zou Y."/>
            <person name="Xue W."/>
            <person name="Luo G."/>
        </authorList>
    </citation>
    <scope>NUCLEOTIDE SEQUENCE [LARGE SCALE GENOMIC DNA]</scope>
    <source>
        <strain evidence="4 5">AF48-16</strain>
    </source>
</reference>
<evidence type="ECO:0000259" key="3">
    <source>
        <dbReference type="Pfam" id="PF05043"/>
    </source>
</evidence>
<dbReference type="AlphaFoldDB" id="A0A415EW52"/>
<evidence type="ECO:0000313" key="5">
    <source>
        <dbReference type="Proteomes" id="UP000286288"/>
    </source>
</evidence>
<gene>
    <name evidence="4" type="ORF">DW084_04335</name>
</gene>
<dbReference type="Gene3D" id="1.10.1790.30">
    <property type="match status" value="1"/>
</dbReference>
<dbReference type="Pfam" id="PF18333">
    <property type="entry name" value="ssDNA_DBD"/>
    <property type="match status" value="1"/>
</dbReference>
<accession>A0A415EW52</accession>
<sequence length="483" mass="56488">MDGMMKKIITEKDLLRQILLLEQLANHKMITAKQLAKLIDTTERTVFSDLTYIRQQLPDGWQIEAASSGFALTHDGPLLMSQLWETFFPQSIGVSLMKALLFSSELRTQDILSQTGTSYETLRRHVTKLNKSLTDFSLRIRITNRMIRFEGSEINIRVFFHRLLLPYTHNNYFFEEYTIHESHYYHFLDRLAKAKLQIEVEQIYGTCWFFINTIRIKANCRIDSFEFQGDDPLYSLFQQPLSQLYQKEGVYLERSEHFFSFYCFLESWNYNNDWSATIQATLESYQTIYQKTTHFVGKLDRLLQLSLASDTQLIENLLLLLIKSQESAKLSELFGLEFHEIQRLNQPYSLPIEATIHDFLEEQTASQSEMSFPLWSTTTLLIQQAILQINPIRAKGYFVFQGEPAWKAYLLQELNDFLGARILLSAIEPGQLEALAKIEVDFILSNFPLEEVSVPVFYLSMVPTKNELNQVTELIQTYYLSYR</sequence>
<evidence type="ECO:0000256" key="1">
    <source>
        <dbReference type="ARBA" id="ARBA00023015"/>
    </source>
</evidence>
<organism evidence="4 5">
    <name type="scientific">Enterococcus casseliflavus</name>
    <name type="common">Enterococcus flavescens</name>
    <dbReference type="NCBI Taxonomy" id="37734"/>
    <lineage>
        <taxon>Bacteria</taxon>
        <taxon>Bacillati</taxon>
        <taxon>Bacillota</taxon>
        <taxon>Bacilli</taxon>
        <taxon>Lactobacillales</taxon>
        <taxon>Enterococcaceae</taxon>
        <taxon>Enterococcus</taxon>
    </lineage>
</organism>
<protein>
    <recommendedName>
        <fullName evidence="3">Mga helix-turn-helix domain-containing protein</fullName>
    </recommendedName>
</protein>
<keyword evidence="2" id="KW-0804">Transcription</keyword>
<keyword evidence="1" id="KW-0805">Transcription regulation</keyword>
<dbReference type="InterPro" id="IPR007737">
    <property type="entry name" value="Mga_HTH"/>
</dbReference>
<proteinExistence type="predicted"/>
<dbReference type="InterPro" id="IPR036388">
    <property type="entry name" value="WH-like_DNA-bd_sf"/>
</dbReference>
<dbReference type="Gene3D" id="1.10.1790.40">
    <property type="match status" value="1"/>
</dbReference>
<dbReference type="RefSeq" id="WP_151195345.1">
    <property type="nucleotide sequence ID" value="NZ_JAAMSJ010000001.1"/>
</dbReference>
<dbReference type="InterPro" id="IPR050661">
    <property type="entry name" value="BglG_antiterminators"/>
</dbReference>
<dbReference type="Pfam" id="PF05043">
    <property type="entry name" value="Mga"/>
    <property type="match status" value="1"/>
</dbReference>
<evidence type="ECO:0000256" key="2">
    <source>
        <dbReference type="ARBA" id="ARBA00023163"/>
    </source>
</evidence>